<evidence type="ECO:0000313" key="2">
    <source>
        <dbReference type="Proteomes" id="UP000054270"/>
    </source>
</evidence>
<keyword evidence="2" id="KW-1185">Reference proteome</keyword>
<dbReference type="EMBL" id="KN817586">
    <property type="protein sequence ID" value="KJA18644.1"/>
    <property type="molecule type" value="Genomic_DNA"/>
</dbReference>
<organism evidence="1 2">
    <name type="scientific">Hypholoma sublateritium (strain FD-334 SS-4)</name>
    <dbReference type="NCBI Taxonomy" id="945553"/>
    <lineage>
        <taxon>Eukaryota</taxon>
        <taxon>Fungi</taxon>
        <taxon>Dikarya</taxon>
        <taxon>Basidiomycota</taxon>
        <taxon>Agaricomycotina</taxon>
        <taxon>Agaricomycetes</taxon>
        <taxon>Agaricomycetidae</taxon>
        <taxon>Agaricales</taxon>
        <taxon>Agaricineae</taxon>
        <taxon>Strophariaceae</taxon>
        <taxon>Hypholoma</taxon>
    </lineage>
</organism>
<reference evidence="2" key="1">
    <citation type="submission" date="2014-04" db="EMBL/GenBank/DDBJ databases">
        <title>Evolutionary Origins and Diversification of the Mycorrhizal Mutualists.</title>
        <authorList>
            <consortium name="DOE Joint Genome Institute"/>
            <consortium name="Mycorrhizal Genomics Consortium"/>
            <person name="Kohler A."/>
            <person name="Kuo A."/>
            <person name="Nagy L.G."/>
            <person name="Floudas D."/>
            <person name="Copeland A."/>
            <person name="Barry K.W."/>
            <person name="Cichocki N."/>
            <person name="Veneault-Fourrey C."/>
            <person name="LaButti K."/>
            <person name="Lindquist E.A."/>
            <person name="Lipzen A."/>
            <person name="Lundell T."/>
            <person name="Morin E."/>
            <person name="Murat C."/>
            <person name="Riley R."/>
            <person name="Ohm R."/>
            <person name="Sun H."/>
            <person name="Tunlid A."/>
            <person name="Henrissat B."/>
            <person name="Grigoriev I.V."/>
            <person name="Hibbett D.S."/>
            <person name="Martin F."/>
        </authorList>
    </citation>
    <scope>NUCLEOTIDE SEQUENCE [LARGE SCALE GENOMIC DNA]</scope>
    <source>
        <strain evidence="2">FD-334 SS-4</strain>
    </source>
</reference>
<feature type="non-terminal residue" evidence="1">
    <location>
        <position position="1"/>
    </location>
</feature>
<dbReference type="OMA" id="AFCKISY"/>
<dbReference type="OrthoDB" id="3252634at2759"/>
<dbReference type="AlphaFoldDB" id="A0A0D2NIA3"/>
<evidence type="ECO:0000313" key="1">
    <source>
        <dbReference type="EMBL" id="KJA18644.1"/>
    </source>
</evidence>
<gene>
    <name evidence="1" type="ORF">HYPSUDRAFT_144620</name>
</gene>
<dbReference type="STRING" id="945553.A0A0D2NIA3"/>
<dbReference type="Proteomes" id="UP000054270">
    <property type="component" value="Unassembled WGS sequence"/>
</dbReference>
<proteinExistence type="predicted"/>
<evidence type="ECO:0008006" key="3">
    <source>
        <dbReference type="Google" id="ProtNLM"/>
    </source>
</evidence>
<protein>
    <recommendedName>
        <fullName evidence="3">Retrotransposon gag domain-containing protein</fullName>
    </recommendedName>
</protein>
<accession>A0A0D2NIA3</accession>
<name>A0A0D2NIA3_HYPSF</name>
<sequence length="165" mass="19340">FFDDVDQLAEIANLTEYQKVIYTVRYAPTDDRELWEYFMPGSTWNSFKGKIGALYPGSDRDRLYSLNDLTVLTEMYEEKMMDSTETFGKYYRAFCKISYFLKSKDRITGGEISTRFMSGFDPTFRRRIDAQLRAETPAHHPEDPYELSQIYSAALFVLSCKSDQR</sequence>